<dbReference type="OrthoDB" id="5186469at2759"/>
<sequence length="125" mass="13756">MANLRRSPIRIIATARAATGLSRGTALLAGAPYSLEPGDLQNLLAIDMYYAGTDALRTRRLLNALDEEVGALWAARDASLAPYATFSCADPYHVLQVVTVQHVYHTILERKVWSQPVFDLSLDGW</sequence>
<accession>V2X9L0</accession>
<reference evidence="1 2" key="1">
    <citation type="journal article" date="2014" name="BMC Genomics">
        <title>Genome and secretome analysis of the hemibiotrophic fungal pathogen, Moniliophthora roreri, which causes frosty pod rot disease of cacao: mechanisms of the biotrophic and necrotrophic phases.</title>
        <authorList>
            <person name="Meinhardt L.W."/>
            <person name="Costa G.G.L."/>
            <person name="Thomazella D.P.T."/>
            <person name="Teixeira P.J.P.L."/>
            <person name="Carazzolle M.F."/>
            <person name="Schuster S.C."/>
            <person name="Carlson J.E."/>
            <person name="Guiltinan M.J."/>
            <person name="Mieczkowski P."/>
            <person name="Farmer A."/>
            <person name="Ramaraj T."/>
            <person name="Crozier J."/>
            <person name="Davis R.E."/>
            <person name="Shao J."/>
            <person name="Melnick R.L."/>
            <person name="Pereira G.A.G."/>
            <person name="Bailey B.A."/>
        </authorList>
    </citation>
    <scope>NUCLEOTIDE SEQUENCE [LARGE SCALE GENOMIC DNA]</scope>
    <source>
        <strain evidence="1 2">MCA 2997</strain>
    </source>
</reference>
<dbReference type="KEGG" id="mrr:Moror_13606"/>
<comment type="caution">
    <text evidence="1">The sequence shown here is derived from an EMBL/GenBank/DDBJ whole genome shotgun (WGS) entry which is preliminary data.</text>
</comment>
<evidence type="ECO:0000313" key="2">
    <source>
        <dbReference type="Proteomes" id="UP000017559"/>
    </source>
</evidence>
<gene>
    <name evidence="1" type="ORF">Moror_13606</name>
</gene>
<keyword evidence="2" id="KW-1185">Reference proteome</keyword>
<name>V2X9L0_MONRO</name>
<dbReference type="AlphaFoldDB" id="V2X9L0"/>
<protein>
    <submittedName>
        <fullName evidence="1">Uncharacterized protein</fullName>
    </submittedName>
</protein>
<dbReference type="HOGENOM" id="CLU_1993199_0_0_1"/>
<dbReference type="EMBL" id="AWSO01000440">
    <property type="protein sequence ID" value="ESK90437.1"/>
    <property type="molecule type" value="Genomic_DNA"/>
</dbReference>
<evidence type="ECO:0000313" key="1">
    <source>
        <dbReference type="EMBL" id="ESK90437.1"/>
    </source>
</evidence>
<dbReference type="Proteomes" id="UP000017559">
    <property type="component" value="Unassembled WGS sequence"/>
</dbReference>
<proteinExistence type="predicted"/>
<organism evidence="1 2">
    <name type="scientific">Moniliophthora roreri (strain MCA 2997)</name>
    <name type="common">Cocoa frosty pod rot fungus</name>
    <name type="synonym">Crinipellis roreri</name>
    <dbReference type="NCBI Taxonomy" id="1381753"/>
    <lineage>
        <taxon>Eukaryota</taxon>
        <taxon>Fungi</taxon>
        <taxon>Dikarya</taxon>
        <taxon>Basidiomycota</taxon>
        <taxon>Agaricomycotina</taxon>
        <taxon>Agaricomycetes</taxon>
        <taxon>Agaricomycetidae</taxon>
        <taxon>Agaricales</taxon>
        <taxon>Marasmiineae</taxon>
        <taxon>Marasmiaceae</taxon>
        <taxon>Moniliophthora</taxon>
    </lineage>
</organism>